<dbReference type="EC" id="1.14.20.7" evidence="2"/>
<dbReference type="Proteomes" id="UP001597135">
    <property type="component" value="Unassembled WGS sequence"/>
</dbReference>
<keyword evidence="5" id="KW-0266">Ethylene biosynthesis</keyword>
<comment type="pathway">
    <text evidence="1">Alkene biosynthesis; ethylene biosynthesis via 2-oxoglutarate.</text>
</comment>
<gene>
    <name evidence="11" type="ORF">ACFQ4E_05945</name>
</gene>
<dbReference type="RefSeq" id="WP_386802015.1">
    <property type="nucleotide sequence ID" value="NZ_JBHTMU010000007.1"/>
</dbReference>
<comment type="catalytic activity">
    <reaction evidence="8">
        <text>2-oxoglutarate + O2 + 2 H(+) = ethene + 3 CO2 + H2O</text>
        <dbReference type="Rhea" id="RHEA:31523"/>
        <dbReference type="ChEBI" id="CHEBI:15377"/>
        <dbReference type="ChEBI" id="CHEBI:15378"/>
        <dbReference type="ChEBI" id="CHEBI:15379"/>
        <dbReference type="ChEBI" id="CHEBI:16526"/>
        <dbReference type="ChEBI" id="CHEBI:16810"/>
        <dbReference type="ChEBI" id="CHEBI:18153"/>
        <dbReference type="EC" id="1.13.12.19"/>
    </reaction>
</comment>
<dbReference type="Pfam" id="PF03171">
    <property type="entry name" value="2OG-FeII_Oxy"/>
    <property type="match status" value="1"/>
</dbReference>
<evidence type="ECO:0000256" key="4">
    <source>
        <dbReference type="ARBA" id="ARBA00019045"/>
    </source>
</evidence>
<evidence type="ECO:0000256" key="1">
    <source>
        <dbReference type="ARBA" id="ARBA00004767"/>
    </source>
</evidence>
<dbReference type="EC" id="1.13.12.19" evidence="3"/>
<dbReference type="PROSITE" id="PS51471">
    <property type="entry name" value="FE2OG_OXY"/>
    <property type="match status" value="1"/>
</dbReference>
<evidence type="ECO:0000256" key="5">
    <source>
        <dbReference type="ARBA" id="ARBA00022666"/>
    </source>
</evidence>
<evidence type="ECO:0000313" key="12">
    <source>
        <dbReference type="Proteomes" id="UP001597135"/>
    </source>
</evidence>
<dbReference type="Gene3D" id="2.60.120.330">
    <property type="entry name" value="B-lactam Antibiotic, Isopenicillin N Synthase, Chain"/>
    <property type="match status" value="1"/>
</dbReference>
<dbReference type="EMBL" id="JBHTMU010000007">
    <property type="protein sequence ID" value="MFD1341954.1"/>
    <property type="molecule type" value="Genomic_DNA"/>
</dbReference>
<evidence type="ECO:0000256" key="6">
    <source>
        <dbReference type="ARBA" id="ARBA00031011"/>
    </source>
</evidence>
<comment type="catalytic activity">
    <reaction evidence="9">
        <text>L-arginine + 2-oxoglutarate + O2 = guanidine + L-glutamate 5-semialdehyde + succinate + CO2</text>
        <dbReference type="Rhea" id="RHEA:31535"/>
        <dbReference type="ChEBI" id="CHEBI:15379"/>
        <dbReference type="ChEBI" id="CHEBI:16526"/>
        <dbReference type="ChEBI" id="CHEBI:16810"/>
        <dbReference type="ChEBI" id="CHEBI:30031"/>
        <dbReference type="ChEBI" id="CHEBI:30087"/>
        <dbReference type="ChEBI" id="CHEBI:32682"/>
        <dbReference type="ChEBI" id="CHEBI:58066"/>
        <dbReference type="EC" id="1.14.20.7"/>
    </reaction>
</comment>
<evidence type="ECO:0000256" key="3">
    <source>
        <dbReference type="ARBA" id="ARBA00012531"/>
    </source>
</evidence>
<dbReference type="PRINTS" id="PR00682">
    <property type="entry name" value="IPNSYNTHASE"/>
</dbReference>
<evidence type="ECO:0000313" key="11">
    <source>
        <dbReference type="EMBL" id="MFD1341954.1"/>
    </source>
</evidence>
<name>A0ABW3ZFP5_9RHOB</name>
<evidence type="ECO:0000259" key="10">
    <source>
        <dbReference type="PROSITE" id="PS51471"/>
    </source>
</evidence>
<reference evidence="12" key="1">
    <citation type="journal article" date="2019" name="Int. J. Syst. Evol. Microbiol.">
        <title>The Global Catalogue of Microorganisms (GCM) 10K type strain sequencing project: providing services to taxonomists for standard genome sequencing and annotation.</title>
        <authorList>
            <consortium name="The Broad Institute Genomics Platform"/>
            <consortium name="The Broad Institute Genome Sequencing Center for Infectious Disease"/>
            <person name="Wu L."/>
            <person name="Ma J."/>
        </authorList>
    </citation>
    <scope>NUCLEOTIDE SEQUENCE [LARGE SCALE GENOMIC DNA]</scope>
    <source>
        <strain evidence="12">CCUG 62953</strain>
    </source>
</reference>
<dbReference type="InterPro" id="IPR027443">
    <property type="entry name" value="IPNS-like_sf"/>
</dbReference>
<dbReference type="InterPro" id="IPR050231">
    <property type="entry name" value="Iron_ascorbate_oxido_reductase"/>
</dbReference>
<keyword evidence="12" id="KW-1185">Reference proteome</keyword>
<proteinExistence type="predicted"/>
<dbReference type="SUPFAM" id="SSF51197">
    <property type="entry name" value="Clavaminate synthase-like"/>
    <property type="match status" value="1"/>
</dbReference>
<evidence type="ECO:0000256" key="7">
    <source>
        <dbReference type="ARBA" id="ARBA00031282"/>
    </source>
</evidence>
<dbReference type="InterPro" id="IPR044861">
    <property type="entry name" value="IPNS-like_FE2OG_OXY"/>
</dbReference>
<evidence type="ECO:0000256" key="9">
    <source>
        <dbReference type="ARBA" id="ARBA00049359"/>
    </source>
</evidence>
<comment type="caution">
    <text evidence="11">The sequence shown here is derived from an EMBL/GenBank/DDBJ whole genome shotgun (WGS) entry which is preliminary data.</text>
</comment>
<dbReference type="PANTHER" id="PTHR47990">
    <property type="entry name" value="2-OXOGLUTARATE (2OG) AND FE(II)-DEPENDENT OXYGENASE SUPERFAMILY PROTEIN-RELATED"/>
    <property type="match status" value="1"/>
</dbReference>
<organism evidence="11 12">
    <name type="scientific">Litorisediminicola beolgyonensis</name>
    <dbReference type="NCBI Taxonomy" id="1173614"/>
    <lineage>
        <taxon>Bacteria</taxon>
        <taxon>Pseudomonadati</taxon>
        <taxon>Pseudomonadota</taxon>
        <taxon>Alphaproteobacteria</taxon>
        <taxon>Rhodobacterales</taxon>
        <taxon>Paracoccaceae</taxon>
        <taxon>Litorisediminicola</taxon>
    </lineage>
</organism>
<dbReference type="InterPro" id="IPR005123">
    <property type="entry name" value="Oxoglu/Fe-dep_dioxygenase_dom"/>
</dbReference>
<evidence type="ECO:0000256" key="8">
    <source>
        <dbReference type="ARBA" id="ARBA00047725"/>
    </source>
</evidence>
<sequence length="163" mass="17544">MAQGLLAGLAQALGEDAGYFASRFDKPMALLRGNYYPQRPDWAGANDYGIAPHTDYGCLTLLGSDGVPGLEVLAATGDWVPVTAEPGTFVINFGEMLELWTAGQVKATLHRVRGSSQERISVPLFFNPNFDADVAPKGAAPILAGDHLSKRFEETYLHMSKTS</sequence>
<accession>A0ABW3ZFP5</accession>
<protein>
    <recommendedName>
        <fullName evidence="4">2-oxoglutarate-dependent ethylene/succinate-forming enzyme</fullName>
        <ecNumber evidence="3">1.13.12.19</ecNumber>
        <ecNumber evidence="2">1.14.20.7</ecNumber>
    </recommendedName>
    <alternativeName>
        <fullName evidence="6">2-oxoglutarate dioxygenase (ethylene-forming)</fullName>
    </alternativeName>
    <alternativeName>
        <fullName evidence="7">2-oxoglutarate/L-arginine monooxygenase/decarboxylase (succinate-forming)</fullName>
    </alternativeName>
</protein>
<evidence type="ECO:0000256" key="2">
    <source>
        <dbReference type="ARBA" id="ARBA00012293"/>
    </source>
</evidence>
<feature type="domain" description="Fe2OG dioxygenase" evidence="10">
    <location>
        <begin position="26"/>
        <end position="128"/>
    </location>
</feature>